<protein>
    <submittedName>
        <fullName evidence="1">Uncharacterized protein</fullName>
    </submittedName>
</protein>
<proteinExistence type="predicted"/>
<dbReference type="Proteomes" id="UP001162992">
    <property type="component" value="Chromosome 14"/>
</dbReference>
<name>A0ACC2BP59_DIPCM</name>
<gene>
    <name evidence="1" type="ORF">O6H91_14G035300</name>
</gene>
<evidence type="ECO:0000313" key="1">
    <source>
        <dbReference type="EMBL" id="KAJ7531182.1"/>
    </source>
</evidence>
<organism evidence="1 2">
    <name type="scientific">Diphasiastrum complanatum</name>
    <name type="common">Issler's clubmoss</name>
    <name type="synonym">Lycopodium complanatum</name>
    <dbReference type="NCBI Taxonomy" id="34168"/>
    <lineage>
        <taxon>Eukaryota</taxon>
        <taxon>Viridiplantae</taxon>
        <taxon>Streptophyta</taxon>
        <taxon>Embryophyta</taxon>
        <taxon>Tracheophyta</taxon>
        <taxon>Lycopodiopsida</taxon>
        <taxon>Lycopodiales</taxon>
        <taxon>Lycopodiaceae</taxon>
        <taxon>Lycopodioideae</taxon>
        <taxon>Diphasiastrum</taxon>
    </lineage>
</organism>
<accession>A0ACC2BP59</accession>
<keyword evidence="2" id="KW-1185">Reference proteome</keyword>
<reference evidence="2" key="1">
    <citation type="journal article" date="2024" name="Proc. Natl. Acad. Sci. U.S.A.">
        <title>Extraordinary preservation of gene collinearity over three hundred million years revealed in homosporous lycophytes.</title>
        <authorList>
            <person name="Li C."/>
            <person name="Wickell D."/>
            <person name="Kuo L.Y."/>
            <person name="Chen X."/>
            <person name="Nie B."/>
            <person name="Liao X."/>
            <person name="Peng D."/>
            <person name="Ji J."/>
            <person name="Jenkins J."/>
            <person name="Williams M."/>
            <person name="Shu S."/>
            <person name="Plott C."/>
            <person name="Barry K."/>
            <person name="Rajasekar S."/>
            <person name="Grimwood J."/>
            <person name="Han X."/>
            <person name="Sun S."/>
            <person name="Hou Z."/>
            <person name="He W."/>
            <person name="Dai G."/>
            <person name="Sun C."/>
            <person name="Schmutz J."/>
            <person name="Leebens-Mack J.H."/>
            <person name="Li F.W."/>
            <person name="Wang L."/>
        </authorList>
    </citation>
    <scope>NUCLEOTIDE SEQUENCE [LARGE SCALE GENOMIC DNA]</scope>
    <source>
        <strain evidence="2">cv. PW_Plant_1</strain>
    </source>
</reference>
<sequence length="273" mass="30387">MSVYGGDSWVPEAQQRRRRVDELLSDSVRLDDEGEIKRLANGRIACLVCPNHPLLDTMPMLMVHRKGSGHQAAVAKRSKKEFHQREQLQKRIALSLHDGTSANSPAATPLSATIATGFVRNSAPLLVETRKCAAHLLFSKRDHRPGSFGNLSDAASNLSTLPGSHPVQSFSCDNTTRSALHLNGALITSEVASKKDMKWLSRAAHAIPKAQFADHALTPIPQNNEKQEQEIQIQQERELRLREAGWRRDALGGWFKEENVEFDSDEETPKFSL</sequence>
<evidence type="ECO:0000313" key="2">
    <source>
        <dbReference type="Proteomes" id="UP001162992"/>
    </source>
</evidence>
<dbReference type="EMBL" id="CM055105">
    <property type="protein sequence ID" value="KAJ7531182.1"/>
    <property type="molecule type" value="Genomic_DNA"/>
</dbReference>
<comment type="caution">
    <text evidence="1">The sequence shown here is derived from an EMBL/GenBank/DDBJ whole genome shotgun (WGS) entry which is preliminary data.</text>
</comment>